<comment type="similarity">
    <text evidence="2 11">Belongs to the glypican family.</text>
</comment>
<keyword evidence="9" id="KW-0357">Heparan sulfate</keyword>
<evidence type="ECO:0000256" key="9">
    <source>
        <dbReference type="ARBA" id="ARBA00023207"/>
    </source>
</evidence>
<evidence type="ECO:0000256" key="7">
    <source>
        <dbReference type="ARBA" id="ARBA00023136"/>
    </source>
</evidence>
<accession>A0A4U8URV6</accession>
<name>A0A4U8URV6_STECR</name>
<evidence type="ECO:0000256" key="5">
    <source>
        <dbReference type="ARBA" id="ARBA00022729"/>
    </source>
</evidence>
<dbReference type="GO" id="GO:0016477">
    <property type="term" value="P:cell migration"/>
    <property type="evidence" value="ECO:0007669"/>
    <property type="project" value="TreeGrafter"/>
</dbReference>
<sequence length="190" mass="22054">MRYPPCPPHTSSSVLLFLALAVLPFSLLPVVYSQSSCAFMRQTNFVLDTMPDAPEKASGLRTCRASKRTCCTREIEAQMEDQAKTRFEESVHSRIKIIENFFTTHATQFQTLFRDSLKAASVELDLMFARTYGPFYLSHSQIFNDFFERLSNTFVTQLQLNPARLILDDFYRTLYKTIFEIMNPVYITLW</sequence>
<comment type="caution">
    <text evidence="13">The sequence shown here is derived from an EMBL/GenBank/DDBJ whole genome shotgun (WGS) entry which is preliminary data.</text>
</comment>
<keyword evidence="8" id="KW-0325">Glycoprotein</keyword>
<evidence type="ECO:0008006" key="15">
    <source>
        <dbReference type="Google" id="ProtNLM"/>
    </source>
</evidence>
<organism evidence="13 14">
    <name type="scientific">Steinernema carpocapsae</name>
    <name type="common">Entomopathogenic nematode</name>
    <dbReference type="NCBI Taxonomy" id="34508"/>
    <lineage>
        <taxon>Eukaryota</taxon>
        <taxon>Metazoa</taxon>
        <taxon>Ecdysozoa</taxon>
        <taxon>Nematoda</taxon>
        <taxon>Chromadorea</taxon>
        <taxon>Rhabditida</taxon>
        <taxon>Tylenchina</taxon>
        <taxon>Panagrolaimomorpha</taxon>
        <taxon>Strongyloidoidea</taxon>
        <taxon>Steinernematidae</taxon>
        <taxon>Steinernema</taxon>
    </lineage>
</organism>
<dbReference type="GO" id="GO:1905475">
    <property type="term" value="P:regulation of protein localization to membrane"/>
    <property type="evidence" value="ECO:0007669"/>
    <property type="project" value="TreeGrafter"/>
</dbReference>
<dbReference type="Proteomes" id="UP000298663">
    <property type="component" value="Chromosome X"/>
</dbReference>
<dbReference type="GO" id="GO:0098552">
    <property type="term" value="C:side of membrane"/>
    <property type="evidence" value="ECO:0007669"/>
    <property type="project" value="UniProtKB-KW"/>
</dbReference>
<reference evidence="13 14" key="2">
    <citation type="journal article" date="2019" name="G3 (Bethesda)">
        <title>Hybrid Assembly of the Genome of the Entomopathogenic Nematode Steinernema carpocapsae Identifies the X-Chromosome.</title>
        <authorList>
            <person name="Serra L."/>
            <person name="Macchietto M."/>
            <person name="Macias-Munoz A."/>
            <person name="McGill C.J."/>
            <person name="Rodriguez I.M."/>
            <person name="Rodriguez B."/>
            <person name="Murad R."/>
            <person name="Mortazavi A."/>
        </authorList>
    </citation>
    <scope>NUCLEOTIDE SEQUENCE [LARGE SCALE GENOMIC DNA]</scope>
    <source>
        <strain evidence="13 14">ALL</strain>
    </source>
</reference>
<dbReference type="InterPro" id="IPR001863">
    <property type="entry name" value="Glypican"/>
</dbReference>
<keyword evidence="14" id="KW-1185">Reference proteome</keyword>
<protein>
    <recommendedName>
        <fullName evidence="15">Glypican-6</fullName>
    </recommendedName>
</protein>
<reference evidence="13 14" key="1">
    <citation type="journal article" date="2015" name="Genome Biol.">
        <title>Comparative genomics of Steinernema reveals deeply conserved gene regulatory networks.</title>
        <authorList>
            <person name="Dillman A.R."/>
            <person name="Macchietto M."/>
            <person name="Porter C.F."/>
            <person name="Rogers A."/>
            <person name="Williams B."/>
            <person name="Antoshechkin I."/>
            <person name="Lee M.M."/>
            <person name="Goodwin Z."/>
            <person name="Lu X."/>
            <person name="Lewis E.E."/>
            <person name="Goodrich-Blair H."/>
            <person name="Stock S.P."/>
            <person name="Adams B.J."/>
            <person name="Sternberg P.W."/>
            <person name="Mortazavi A."/>
        </authorList>
    </citation>
    <scope>NUCLEOTIDE SEQUENCE [LARGE SCALE GENOMIC DNA]</scope>
    <source>
        <strain evidence="13 14">ALL</strain>
    </source>
</reference>
<dbReference type="GO" id="GO:0009966">
    <property type="term" value="P:regulation of signal transduction"/>
    <property type="evidence" value="ECO:0007669"/>
    <property type="project" value="InterPro"/>
</dbReference>
<dbReference type="EMBL" id="CM016762">
    <property type="protein sequence ID" value="TMS35275.1"/>
    <property type="molecule type" value="Genomic_DNA"/>
</dbReference>
<comment type="subcellular location">
    <subcellularLocation>
        <location evidence="1">Cell membrane</location>
        <topology evidence="1">Lipid-anchor</topology>
        <topology evidence="1">GPI-anchor</topology>
    </subcellularLocation>
</comment>
<feature type="chain" id="PRO_5021000272" description="Glypican-6" evidence="12">
    <location>
        <begin position="34"/>
        <end position="190"/>
    </location>
</feature>
<evidence type="ECO:0000256" key="2">
    <source>
        <dbReference type="ARBA" id="ARBA00010260"/>
    </source>
</evidence>
<dbReference type="STRING" id="34508.A0A4U8URV6"/>
<evidence type="ECO:0000256" key="6">
    <source>
        <dbReference type="ARBA" id="ARBA00022974"/>
    </source>
</evidence>
<evidence type="ECO:0000256" key="12">
    <source>
        <dbReference type="SAM" id="SignalP"/>
    </source>
</evidence>
<evidence type="ECO:0000313" key="14">
    <source>
        <dbReference type="Proteomes" id="UP000298663"/>
    </source>
</evidence>
<keyword evidence="4" id="KW-0336">GPI-anchor</keyword>
<dbReference type="PANTHER" id="PTHR10822">
    <property type="entry name" value="GLYPICAN"/>
    <property type="match status" value="1"/>
</dbReference>
<evidence type="ECO:0000256" key="10">
    <source>
        <dbReference type="ARBA" id="ARBA00023288"/>
    </source>
</evidence>
<proteinExistence type="inferred from homology"/>
<dbReference type="OrthoDB" id="6380619at2759"/>
<feature type="signal peptide" evidence="12">
    <location>
        <begin position="1"/>
        <end position="33"/>
    </location>
</feature>
<evidence type="ECO:0000256" key="4">
    <source>
        <dbReference type="ARBA" id="ARBA00022622"/>
    </source>
</evidence>
<keyword evidence="3" id="KW-1003">Cell membrane</keyword>
<dbReference type="AlphaFoldDB" id="A0A4U8URV6"/>
<evidence type="ECO:0000256" key="3">
    <source>
        <dbReference type="ARBA" id="ARBA00022475"/>
    </source>
</evidence>
<keyword evidence="7" id="KW-0472">Membrane</keyword>
<keyword evidence="10" id="KW-0449">Lipoprotein</keyword>
<dbReference type="GO" id="GO:0009986">
    <property type="term" value="C:cell surface"/>
    <property type="evidence" value="ECO:0007669"/>
    <property type="project" value="TreeGrafter"/>
</dbReference>
<dbReference type="EMBL" id="AZBU02000001">
    <property type="protein sequence ID" value="TMS35275.1"/>
    <property type="molecule type" value="Genomic_DNA"/>
</dbReference>
<evidence type="ECO:0000256" key="8">
    <source>
        <dbReference type="ARBA" id="ARBA00023180"/>
    </source>
</evidence>
<evidence type="ECO:0000256" key="11">
    <source>
        <dbReference type="RuleBase" id="RU003518"/>
    </source>
</evidence>
<dbReference type="GO" id="GO:0005886">
    <property type="term" value="C:plasma membrane"/>
    <property type="evidence" value="ECO:0007669"/>
    <property type="project" value="UniProtKB-SubCell"/>
</dbReference>
<evidence type="ECO:0000256" key="1">
    <source>
        <dbReference type="ARBA" id="ARBA00004609"/>
    </source>
</evidence>
<gene>
    <name evidence="13" type="ORF">L596_002713</name>
</gene>
<dbReference type="PANTHER" id="PTHR10822:SF30">
    <property type="entry name" value="DALLY-LIKE, ISOFORM A"/>
    <property type="match status" value="1"/>
</dbReference>
<keyword evidence="5 12" id="KW-0732">Signal</keyword>
<dbReference type="GO" id="GO:0045202">
    <property type="term" value="C:synapse"/>
    <property type="evidence" value="ECO:0007669"/>
    <property type="project" value="TreeGrafter"/>
</dbReference>
<keyword evidence="6" id="KW-0654">Proteoglycan</keyword>
<dbReference type="GO" id="GO:0005576">
    <property type="term" value="C:extracellular region"/>
    <property type="evidence" value="ECO:0007669"/>
    <property type="project" value="TreeGrafter"/>
</dbReference>
<evidence type="ECO:0000313" key="13">
    <source>
        <dbReference type="EMBL" id="TMS35275.1"/>
    </source>
</evidence>
<dbReference type="Pfam" id="PF01153">
    <property type="entry name" value="Glypican"/>
    <property type="match status" value="1"/>
</dbReference>